<feature type="region of interest" description="Disordered" evidence="1">
    <location>
        <begin position="35"/>
        <end position="58"/>
    </location>
</feature>
<feature type="region of interest" description="Disordered" evidence="1">
    <location>
        <begin position="238"/>
        <end position="351"/>
    </location>
</feature>
<evidence type="ECO:0000313" key="2">
    <source>
        <dbReference type="EMBL" id="KAJ2790365.1"/>
    </source>
</evidence>
<evidence type="ECO:0000313" key="3">
    <source>
        <dbReference type="Proteomes" id="UP001140094"/>
    </source>
</evidence>
<feature type="compositionally biased region" description="Basic residues" evidence="1">
    <location>
        <begin position="330"/>
        <end position="341"/>
    </location>
</feature>
<dbReference type="EMBL" id="JANBUO010003553">
    <property type="protein sequence ID" value="KAJ2790365.1"/>
    <property type="molecule type" value="Genomic_DNA"/>
</dbReference>
<dbReference type="OrthoDB" id="5573921at2759"/>
<organism evidence="2 3">
    <name type="scientific">Coemansia guatemalensis</name>
    <dbReference type="NCBI Taxonomy" id="2761395"/>
    <lineage>
        <taxon>Eukaryota</taxon>
        <taxon>Fungi</taxon>
        <taxon>Fungi incertae sedis</taxon>
        <taxon>Zoopagomycota</taxon>
        <taxon>Kickxellomycotina</taxon>
        <taxon>Kickxellomycetes</taxon>
        <taxon>Kickxellales</taxon>
        <taxon>Kickxellaceae</taxon>
        <taxon>Coemansia</taxon>
    </lineage>
</organism>
<accession>A0A9W8HUP5</accession>
<gene>
    <name evidence="2" type="ORF">H4R20_007025</name>
</gene>
<name>A0A9W8HUP5_9FUNG</name>
<evidence type="ECO:0000256" key="1">
    <source>
        <dbReference type="SAM" id="MobiDB-lite"/>
    </source>
</evidence>
<reference evidence="2" key="1">
    <citation type="submission" date="2022-07" db="EMBL/GenBank/DDBJ databases">
        <title>Phylogenomic reconstructions and comparative analyses of Kickxellomycotina fungi.</title>
        <authorList>
            <person name="Reynolds N.K."/>
            <person name="Stajich J.E."/>
            <person name="Barry K."/>
            <person name="Grigoriev I.V."/>
            <person name="Crous P."/>
            <person name="Smith M.E."/>
        </authorList>
    </citation>
    <scope>NUCLEOTIDE SEQUENCE</scope>
    <source>
        <strain evidence="2">NRRL 1565</strain>
    </source>
</reference>
<proteinExistence type="predicted"/>
<sequence>MLDVFESTTLAILWEYQGDNILKFLYEHRQVTHNTAEAGHPHKRKNQSVQTDDDTAEARRHMERRAVVLDKLIEDLLPELLKALHEIPPRKALEQLFAEQNTQTRTLSEQQQEMLLLLQRVYSVSTTPDADNQSAVQSLAAKVEAIDVRLNGILDMLADVSKNTQDRDGQLTTVTNGIDRIRSRHEADGAAVSHLSECVNRMDSTLTEISSRACSTPKHFADAATETMDFSCDKAHQSYDSDGHVETTASSHTNSFSPDAALSSSEDHPAPPVDALSPDIPANSETESVESEATVERIHALTALKEPEPNTASASEAILRENSSTAANPKPRRFSIRKGLKRSSWFGKKPL</sequence>
<feature type="compositionally biased region" description="Polar residues" evidence="1">
    <location>
        <begin position="247"/>
        <end position="257"/>
    </location>
</feature>
<dbReference type="AlphaFoldDB" id="A0A9W8HUP5"/>
<protein>
    <submittedName>
        <fullName evidence="2">Uncharacterized protein</fullName>
    </submittedName>
</protein>
<keyword evidence="3" id="KW-1185">Reference proteome</keyword>
<dbReference type="Proteomes" id="UP001140094">
    <property type="component" value="Unassembled WGS sequence"/>
</dbReference>
<comment type="caution">
    <text evidence="2">The sequence shown here is derived from an EMBL/GenBank/DDBJ whole genome shotgun (WGS) entry which is preliminary data.</text>
</comment>